<reference evidence="2" key="1">
    <citation type="submission" date="2022-11" db="UniProtKB">
        <authorList>
            <consortium name="WormBaseParasite"/>
        </authorList>
    </citation>
    <scope>IDENTIFICATION</scope>
</reference>
<evidence type="ECO:0000313" key="1">
    <source>
        <dbReference type="Proteomes" id="UP000887580"/>
    </source>
</evidence>
<organism evidence="1 2">
    <name type="scientific">Panagrolaimus sp. PS1159</name>
    <dbReference type="NCBI Taxonomy" id="55785"/>
    <lineage>
        <taxon>Eukaryota</taxon>
        <taxon>Metazoa</taxon>
        <taxon>Ecdysozoa</taxon>
        <taxon>Nematoda</taxon>
        <taxon>Chromadorea</taxon>
        <taxon>Rhabditida</taxon>
        <taxon>Tylenchina</taxon>
        <taxon>Panagrolaimomorpha</taxon>
        <taxon>Panagrolaimoidea</taxon>
        <taxon>Panagrolaimidae</taxon>
        <taxon>Panagrolaimus</taxon>
    </lineage>
</organism>
<accession>A0AC35FLU2</accession>
<protein>
    <submittedName>
        <fullName evidence="2">Uncharacterized protein</fullName>
    </submittedName>
</protein>
<sequence length="119" mass="13238">MNQTYTIGTKQTNPLQQSLKGRERSCSIDSDIAEYTISGAISGLFPRAYNRSNSNIPTTTSTNRTPTRSPSSSTLTRVFSTKLPSLDGCSPERKCCQRPNFGRAQFDLQKFKETIKNAH</sequence>
<evidence type="ECO:0000313" key="2">
    <source>
        <dbReference type="WBParaSite" id="PS1159_v2.g18236.t1"/>
    </source>
</evidence>
<dbReference type="WBParaSite" id="PS1159_v2.g18236.t1">
    <property type="protein sequence ID" value="PS1159_v2.g18236.t1"/>
    <property type="gene ID" value="PS1159_v2.g18236"/>
</dbReference>
<dbReference type="Proteomes" id="UP000887580">
    <property type="component" value="Unplaced"/>
</dbReference>
<proteinExistence type="predicted"/>
<name>A0AC35FLU2_9BILA</name>